<organism evidence="1 2">
    <name type="scientific">Corallococcus carmarthensis</name>
    <dbReference type="NCBI Taxonomy" id="2316728"/>
    <lineage>
        <taxon>Bacteria</taxon>
        <taxon>Pseudomonadati</taxon>
        <taxon>Myxococcota</taxon>
        <taxon>Myxococcia</taxon>
        <taxon>Myxococcales</taxon>
        <taxon>Cystobacterineae</taxon>
        <taxon>Myxococcaceae</taxon>
        <taxon>Corallococcus</taxon>
    </lineage>
</organism>
<accession>A0A3A8JSH8</accession>
<dbReference type="EMBL" id="RAWE01000133">
    <property type="protein sequence ID" value="RKG98762.1"/>
    <property type="molecule type" value="Genomic_DNA"/>
</dbReference>
<sequence length="447" mass="49795">MSDGSFASWMLSQEARALLTRLERIKSFAMSETMVPAATLSVEAQAAVERYLIKGRRELRTQIHQYISWVEGPEGRRATPAEAHRRFTFLRLRFNVVLSHFDIFSEALSQRSEAENGVWLAGMDVLSKDALALPGYYEVPPVICYLARGPGAAIRRARTRLPGGGENPAAIIRVPRERMIGSSLASSLFHEVGHQGAALLGLVASLRAALREVSHEGTGDAVAWGLWERWISEIVADFWSVARVGVTSTVGLMGVVSLPRAFVFRLNMEDPHPIPYIRVKLSSALGGLLYPHPQWARLSRLWEEFYPLEGLSEQHRQVLAALEASLPRFARLLVEHRPPSLRGRTLVEVMGTRMRQPARLGEHYREWRSRRSRIREAPPSLVFAVIGQARTDGAISPEEESKALAELLKYWALRSTLDASETCATLSKSQALASVLRVPALPRNSVT</sequence>
<dbReference type="AlphaFoldDB" id="A0A3A8JSH8"/>
<dbReference type="Proteomes" id="UP000268313">
    <property type="component" value="Unassembled WGS sequence"/>
</dbReference>
<comment type="caution">
    <text evidence="1">The sequence shown here is derived from an EMBL/GenBank/DDBJ whole genome shotgun (WGS) entry which is preliminary data.</text>
</comment>
<dbReference type="RefSeq" id="WP_120605727.1">
    <property type="nucleotide sequence ID" value="NZ_RAWE01000133.1"/>
</dbReference>
<name>A0A3A8JSH8_9BACT</name>
<keyword evidence="2" id="KW-1185">Reference proteome</keyword>
<protein>
    <submittedName>
        <fullName evidence="1">Uncharacterized protein</fullName>
    </submittedName>
</protein>
<reference evidence="2" key="1">
    <citation type="submission" date="2018-09" db="EMBL/GenBank/DDBJ databases">
        <authorList>
            <person name="Livingstone P.G."/>
            <person name="Whitworth D.E."/>
        </authorList>
    </citation>
    <scope>NUCLEOTIDE SEQUENCE [LARGE SCALE GENOMIC DNA]</scope>
    <source>
        <strain evidence="2">CA043D</strain>
    </source>
</reference>
<gene>
    <name evidence="1" type="ORF">D7X32_28600</name>
</gene>
<evidence type="ECO:0000313" key="1">
    <source>
        <dbReference type="EMBL" id="RKG98762.1"/>
    </source>
</evidence>
<dbReference type="OrthoDB" id="4760135at2"/>
<evidence type="ECO:0000313" key="2">
    <source>
        <dbReference type="Proteomes" id="UP000268313"/>
    </source>
</evidence>
<proteinExistence type="predicted"/>